<dbReference type="Proteomes" id="UP000799440">
    <property type="component" value="Unassembled WGS sequence"/>
</dbReference>
<organism evidence="2 3">
    <name type="scientific">Sporormia fimetaria CBS 119925</name>
    <dbReference type="NCBI Taxonomy" id="1340428"/>
    <lineage>
        <taxon>Eukaryota</taxon>
        <taxon>Fungi</taxon>
        <taxon>Dikarya</taxon>
        <taxon>Ascomycota</taxon>
        <taxon>Pezizomycotina</taxon>
        <taxon>Dothideomycetes</taxon>
        <taxon>Pleosporomycetidae</taxon>
        <taxon>Pleosporales</taxon>
        <taxon>Sporormiaceae</taxon>
        <taxon>Sporormia</taxon>
    </lineage>
</organism>
<dbReference type="AlphaFoldDB" id="A0A6A6VFQ0"/>
<dbReference type="InterPro" id="IPR021851">
    <property type="entry name" value="DUF3455"/>
</dbReference>
<proteinExistence type="predicted"/>
<feature type="chain" id="PRO_5025664201" description="Malate dehydrogenase" evidence="1">
    <location>
        <begin position="21"/>
        <end position="248"/>
    </location>
</feature>
<sequence length="248" mass="26525">MIFTNSFTLLLTLAPTTLLAAPTRTASDNSIAARNVPSPELSKEAYVQRLLDDECDLGGAVLPVEASSLPPVSPGLKLSHVSLGIGFQNYTCNSLARTDKPKQVGAVAQLYNVTCFAGRTALQPDGLPEPVPTYELPALAYKHKGLRDHVVAQQLLAGHHEFTADGVPLFVLGTQQQYGYVAAKKAGNITAPAGSLAKSVDWLKLSAVEGDYKEVYRVSTAGGAAPATCEGKTGDFREEYATLYYFYR</sequence>
<dbReference type="EMBL" id="MU006566">
    <property type="protein sequence ID" value="KAF2749438.1"/>
    <property type="molecule type" value="Genomic_DNA"/>
</dbReference>
<keyword evidence="1" id="KW-0732">Signal</keyword>
<feature type="signal peptide" evidence="1">
    <location>
        <begin position="1"/>
        <end position="20"/>
    </location>
</feature>
<evidence type="ECO:0000256" key="1">
    <source>
        <dbReference type="SAM" id="SignalP"/>
    </source>
</evidence>
<dbReference type="PANTHER" id="PTHR35567:SF1">
    <property type="entry name" value="CONSERVED FUNGAL PROTEIN (AFU_ORTHOLOGUE AFUA_1G14230)"/>
    <property type="match status" value="1"/>
</dbReference>
<reference evidence="2" key="1">
    <citation type="journal article" date="2020" name="Stud. Mycol.">
        <title>101 Dothideomycetes genomes: a test case for predicting lifestyles and emergence of pathogens.</title>
        <authorList>
            <person name="Haridas S."/>
            <person name="Albert R."/>
            <person name="Binder M."/>
            <person name="Bloem J."/>
            <person name="Labutti K."/>
            <person name="Salamov A."/>
            <person name="Andreopoulos B."/>
            <person name="Baker S."/>
            <person name="Barry K."/>
            <person name="Bills G."/>
            <person name="Bluhm B."/>
            <person name="Cannon C."/>
            <person name="Castanera R."/>
            <person name="Culley D."/>
            <person name="Daum C."/>
            <person name="Ezra D."/>
            <person name="Gonzalez J."/>
            <person name="Henrissat B."/>
            <person name="Kuo A."/>
            <person name="Liang C."/>
            <person name="Lipzen A."/>
            <person name="Lutzoni F."/>
            <person name="Magnuson J."/>
            <person name="Mondo S."/>
            <person name="Nolan M."/>
            <person name="Ohm R."/>
            <person name="Pangilinan J."/>
            <person name="Park H.-J."/>
            <person name="Ramirez L."/>
            <person name="Alfaro M."/>
            <person name="Sun H."/>
            <person name="Tritt A."/>
            <person name="Yoshinaga Y."/>
            <person name="Zwiers L.-H."/>
            <person name="Turgeon B."/>
            <person name="Goodwin S."/>
            <person name="Spatafora J."/>
            <person name="Crous P."/>
            <person name="Grigoriev I."/>
        </authorList>
    </citation>
    <scope>NUCLEOTIDE SEQUENCE</scope>
    <source>
        <strain evidence="2">CBS 119925</strain>
    </source>
</reference>
<dbReference type="PANTHER" id="PTHR35567">
    <property type="entry name" value="MALATE DEHYDROGENASE (AFU_ORTHOLOGUE AFUA_2G13800)"/>
    <property type="match status" value="1"/>
</dbReference>
<dbReference type="OrthoDB" id="1859733at2759"/>
<dbReference type="Pfam" id="PF11937">
    <property type="entry name" value="DUF3455"/>
    <property type="match status" value="1"/>
</dbReference>
<accession>A0A6A6VFQ0</accession>
<protein>
    <recommendedName>
        <fullName evidence="4">Malate dehydrogenase</fullName>
    </recommendedName>
</protein>
<gene>
    <name evidence="2" type="ORF">M011DRAFT_465880</name>
</gene>
<name>A0A6A6VFQ0_9PLEO</name>
<evidence type="ECO:0000313" key="3">
    <source>
        <dbReference type="Proteomes" id="UP000799440"/>
    </source>
</evidence>
<evidence type="ECO:0008006" key="4">
    <source>
        <dbReference type="Google" id="ProtNLM"/>
    </source>
</evidence>
<evidence type="ECO:0000313" key="2">
    <source>
        <dbReference type="EMBL" id="KAF2749438.1"/>
    </source>
</evidence>
<keyword evidence="3" id="KW-1185">Reference proteome</keyword>